<dbReference type="OrthoDB" id="6354133at2"/>
<keyword evidence="2" id="KW-0235">DNA replication</keyword>
<keyword evidence="3" id="KW-0238">DNA-binding</keyword>
<dbReference type="GO" id="GO:0005737">
    <property type="term" value="C:cytoplasm"/>
    <property type="evidence" value="ECO:0007669"/>
    <property type="project" value="InterPro"/>
</dbReference>
<dbReference type="GO" id="GO:0003677">
    <property type="term" value="F:DNA binding"/>
    <property type="evidence" value="ECO:0007669"/>
    <property type="project" value="UniProtKB-KW"/>
</dbReference>
<dbReference type="Pfam" id="PF05472">
    <property type="entry name" value="Ter"/>
    <property type="match status" value="1"/>
</dbReference>
<accession>A0A3N2DYB3</accession>
<comment type="caution">
    <text evidence="4">The sequence shown here is derived from an EMBL/GenBank/DDBJ whole genome shotgun (WGS) entry which is preliminary data.</text>
</comment>
<evidence type="ECO:0000256" key="1">
    <source>
        <dbReference type="ARBA" id="ARBA00022490"/>
    </source>
</evidence>
<evidence type="ECO:0000256" key="2">
    <source>
        <dbReference type="ARBA" id="ARBA00022705"/>
    </source>
</evidence>
<dbReference type="InterPro" id="IPR036384">
    <property type="entry name" value="Tus_sf"/>
</dbReference>
<evidence type="ECO:0000313" key="5">
    <source>
        <dbReference type="Proteomes" id="UP000275394"/>
    </source>
</evidence>
<evidence type="ECO:0008006" key="6">
    <source>
        <dbReference type="Google" id="ProtNLM"/>
    </source>
</evidence>
<protein>
    <recommendedName>
        <fullName evidence="6">DNA replication terminus site binding protein</fullName>
    </recommendedName>
</protein>
<keyword evidence="5" id="KW-1185">Reference proteome</keyword>
<proteinExistence type="predicted"/>
<gene>
    <name evidence="4" type="ORF">EDC56_0175</name>
</gene>
<dbReference type="Gene3D" id="3.50.14.10">
    <property type="entry name" value="Replication terminator Tus, domain 1 superfamily/Replication terminator Tus"/>
    <property type="match status" value="1"/>
</dbReference>
<dbReference type="EMBL" id="RKHR01000003">
    <property type="protein sequence ID" value="ROS04662.1"/>
    <property type="molecule type" value="Genomic_DNA"/>
</dbReference>
<dbReference type="GO" id="GO:0006274">
    <property type="term" value="P:DNA replication termination"/>
    <property type="evidence" value="ECO:0007669"/>
    <property type="project" value="InterPro"/>
</dbReference>
<dbReference type="RefSeq" id="WP_123710648.1">
    <property type="nucleotide sequence ID" value="NZ_RKHR01000003.1"/>
</dbReference>
<dbReference type="AlphaFoldDB" id="A0A3N2DYB3"/>
<dbReference type="InterPro" id="IPR008865">
    <property type="entry name" value="DNA_replication_term_site-bd"/>
</dbReference>
<sequence length="276" mass="31514">MIETLIEHYQQLEQAMIKLQQSITQEARPGWICQAEQRPAYKTIANSYGDWWYDGDGDGRRTKNYHGLILASPETANLARSLNVAKQQFQQLVQQLQKTDRQAWLLNYPRLLPSNKRNSLKSVSLARLHLKQCYRQIPVLDSCPEKIGFSWYCSGKSIQRVSKNEAIKKLAKLGQAKHIQIQQQRLAALPDNEDIAIVQPQAPCIRANIVYNSNGKITRKACNSALPFLIVSDDNSLPLFNQIERQPPNKKTRLQRSDTKIAEQAIAPSIRGHLYQ</sequence>
<name>A0A3N2DYB3_9GAMM</name>
<dbReference type="InterPro" id="IPR036381">
    <property type="entry name" value="Tus_dom1"/>
</dbReference>
<dbReference type="Proteomes" id="UP000275394">
    <property type="component" value="Unassembled WGS sequence"/>
</dbReference>
<reference evidence="4 5" key="1">
    <citation type="submission" date="2018-11" db="EMBL/GenBank/DDBJ databases">
        <title>Genomic Encyclopedia of Type Strains, Phase IV (KMG-IV): sequencing the most valuable type-strain genomes for metagenomic binning, comparative biology and taxonomic classification.</title>
        <authorList>
            <person name="Goeker M."/>
        </authorList>
    </citation>
    <scope>NUCLEOTIDE SEQUENCE [LARGE SCALE GENOMIC DNA]</scope>
    <source>
        <strain evidence="4 5">DSM 100316</strain>
    </source>
</reference>
<organism evidence="4 5">
    <name type="scientific">Sinobacterium caligoides</name>
    <dbReference type="NCBI Taxonomy" id="933926"/>
    <lineage>
        <taxon>Bacteria</taxon>
        <taxon>Pseudomonadati</taxon>
        <taxon>Pseudomonadota</taxon>
        <taxon>Gammaproteobacteria</taxon>
        <taxon>Cellvibrionales</taxon>
        <taxon>Spongiibacteraceae</taxon>
        <taxon>Sinobacterium</taxon>
    </lineage>
</organism>
<dbReference type="SUPFAM" id="SSF56596">
    <property type="entry name" value="Replication terminator protein (Tus)"/>
    <property type="match status" value="1"/>
</dbReference>
<evidence type="ECO:0000256" key="3">
    <source>
        <dbReference type="ARBA" id="ARBA00023125"/>
    </source>
</evidence>
<keyword evidence="1" id="KW-0963">Cytoplasm</keyword>
<evidence type="ECO:0000313" key="4">
    <source>
        <dbReference type="EMBL" id="ROS04662.1"/>
    </source>
</evidence>